<keyword evidence="2" id="KW-0645">Protease</keyword>
<keyword evidence="3" id="KW-1185">Reference proteome</keyword>
<dbReference type="GO" id="GO:0006508">
    <property type="term" value="P:proteolysis"/>
    <property type="evidence" value="ECO:0007669"/>
    <property type="project" value="UniProtKB-KW"/>
</dbReference>
<evidence type="ECO:0000313" key="2">
    <source>
        <dbReference type="EMBL" id="MBK1704664.1"/>
    </source>
</evidence>
<evidence type="ECO:0000313" key="3">
    <source>
        <dbReference type="Proteomes" id="UP001296776"/>
    </source>
</evidence>
<dbReference type="SUPFAM" id="SSF50494">
    <property type="entry name" value="Trypsin-like serine proteases"/>
    <property type="match status" value="1"/>
</dbReference>
<gene>
    <name evidence="2" type="ORF">CKO40_08980</name>
</gene>
<comment type="caution">
    <text evidence="2">The sequence shown here is derived from an EMBL/GenBank/DDBJ whole genome shotgun (WGS) entry which is preliminary data.</text>
</comment>
<dbReference type="Pfam" id="PF13365">
    <property type="entry name" value="Trypsin_2"/>
    <property type="match status" value="1"/>
</dbReference>
<reference evidence="2" key="2">
    <citation type="journal article" date="2020" name="Microorganisms">
        <title>Osmotic Adaptation and Compatible Solute Biosynthesis of Phototrophic Bacteria as Revealed from Genome Analyses.</title>
        <authorList>
            <person name="Imhoff J.F."/>
            <person name="Rahn T."/>
            <person name="Kunzel S."/>
            <person name="Keller A."/>
            <person name="Neulinger S.C."/>
        </authorList>
    </citation>
    <scope>NUCLEOTIDE SEQUENCE</scope>
    <source>
        <strain evidence="2">DSM 11080</strain>
    </source>
</reference>
<dbReference type="GO" id="GO:0008233">
    <property type="term" value="F:peptidase activity"/>
    <property type="evidence" value="ECO:0007669"/>
    <property type="project" value="UniProtKB-KW"/>
</dbReference>
<dbReference type="PANTHER" id="PTHR43019:SF23">
    <property type="entry name" value="PROTEASE DO-LIKE 5, CHLOROPLASTIC"/>
    <property type="match status" value="1"/>
</dbReference>
<feature type="signal peptide" evidence="1">
    <location>
        <begin position="1"/>
        <end position="29"/>
    </location>
</feature>
<dbReference type="PANTHER" id="PTHR43019">
    <property type="entry name" value="SERINE ENDOPROTEASE DEGS"/>
    <property type="match status" value="1"/>
</dbReference>
<accession>A0AAJ0U3L4</accession>
<dbReference type="AlphaFoldDB" id="A0AAJ0U3L4"/>
<dbReference type="EMBL" id="NRSJ01000012">
    <property type="protein sequence ID" value="MBK1704664.1"/>
    <property type="molecule type" value="Genomic_DNA"/>
</dbReference>
<proteinExistence type="predicted"/>
<dbReference type="InterPro" id="IPR043504">
    <property type="entry name" value="Peptidase_S1_PA_chymotrypsin"/>
</dbReference>
<evidence type="ECO:0000256" key="1">
    <source>
        <dbReference type="SAM" id="SignalP"/>
    </source>
</evidence>
<dbReference type="Proteomes" id="UP001296776">
    <property type="component" value="Unassembled WGS sequence"/>
</dbReference>
<keyword evidence="1" id="KW-0732">Signal</keyword>
<reference evidence="2" key="1">
    <citation type="submission" date="2017-08" db="EMBL/GenBank/DDBJ databases">
        <authorList>
            <person name="Imhoff J.F."/>
            <person name="Rahn T."/>
            <person name="Kuenzel S."/>
            <person name="Neulinger S.C."/>
        </authorList>
    </citation>
    <scope>NUCLEOTIDE SEQUENCE</scope>
    <source>
        <strain evidence="2">DSM 11080</strain>
    </source>
</reference>
<protein>
    <submittedName>
        <fullName evidence="2">Serine protease</fullName>
    </submittedName>
</protein>
<organism evidence="2 3">
    <name type="scientific">Halochromatium glycolicum</name>
    <dbReference type="NCBI Taxonomy" id="85075"/>
    <lineage>
        <taxon>Bacteria</taxon>
        <taxon>Pseudomonadati</taxon>
        <taxon>Pseudomonadota</taxon>
        <taxon>Gammaproteobacteria</taxon>
        <taxon>Chromatiales</taxon>
        <taxon>Chromatiaceae</taxon>
        <taxon>Halochromatium</taxon>
    </lineage>
</organism>
<dbReference type="Gene3D" id="2.40.10.10">
    <property type="entry name" value="Trypsin-like serine proteases"/>
    <property type="match status" value="2"/>
</dbReference>
<feature type="chain" id="PRO_5042495725" evidence="1">
    <location>
        <begin position="30"/>
        <end position="264"/>
    </location>
</feature>
<sequence length="264" mass="28359">MRMQSFRRLARRLLAAAFLLGAGIGTLSAADLPSTIEQVKPSVVGIGTYQETRQPRAQVRGTGFVVADGRHVITNHHVLPDQLNKERREFLAVLIPAEGPKAQVRPARPVAKDEAHDLALLRVEGKPLPALRLTGSGSVREGQDIAFIGFPIGAALGLFPATHRGIVAAVAPVVMPARSGKQLKPSLIRRMRDPYDIYQLDATAYPGNSGSPLFDPGSGKVLGVINMVFVKEGRESALERPSGITYAIPIGFARDLLSGQNLRP</sequence>
<keyword evidence="2" id="KW-0378">Hydrolase</keyword>
<name>A0AAJ0U3L4_9GAMM</name>
<dbReference type="InterPro" id="IPR009003">
    <property type="entry name" value="Peptidase_S1_PA"/>
</dbReference>